<reference evidence="7 8" key="1">
    <citation type="submission" date="2023-03" db="EMBL/GenBank/DDBJ databases">
        <title>Halomonas sp. nov., isolated from Korean tranditional fermented seafood 'Jeotgal'.</title>
        <authorList>
            <person name="Kim B."/>
            <person name="Shin N.-R."/>
        </authorList>
    </citation>
    <scope>NUCLEOTIDE SEQUENCE [LARGE SCALE GENOMIC DNA]</scope>
    <source>
        <strain evidence="7 8">SG2L-4</strain>
    </source>
</reference>
<keyword evidence="1 4" id="KW-0805">Transcription regulation</keyword>
<accession>A0ABY9Z4H4</accession>
<dbReference type="Pfam" id="PF01272">
    <property type="entry name" value="GreA_GreB"/>
    <property type="match status" value="1"/>
</dbReference>
<dbReference type="Pfam" id="PF03449">
    <property type="entry name" value="GreA_GreB_N"/>
    <property type="match status" value="1"/>
</dbReference>
<keyword evidence="7" id="KW-0648">Protein biosynthesis</keyword>
<evidence type="ECO:0000256" key="3">
    <source>
        <dbReference type="ARBA" id="ARBA00023163"/>
    </source>
</evidence>
<evidence type="ECO:0000256" key="4">
    <source>
        <dbReference type="HAMAP-Rule" id="MF_00930"/>
    </source>
</evidence>
<comment type="similarity">
    <text evidence="4">Belongs to the GreA/GreB family. GreB subfamily.</text>
</comment>
<dbReference type="InterPro" id="IPR028624">
    <property type="entry name" value="Tscrpt_elong_fac_GreA/B"/>
</dbReference>
<sequence length="157" mass="18442">MKNPLVTREGYESLKEELDHLWRVERREVTAKVTWAAGLGDRSENADYQYNKKRLREIDRRVRYLRKRLDELKVVDYHPDQAGKIYFGAHVVLVDDDGREMKFRIVGVDEIYGKQGYVSINSPAARACLGKEIDDEVEIVTPDGRKLWYVESFSYNR</sequence>
<keyword evidence="7" id="KW-0251">Elongation factor</keyword>
<dbReference type="SUPFAM" id="SSF46557">
    <property type="entry name" value="GreA transcript cleavage protein, N-terminal domain"/>
    <property type="match status" value="1"/>
</dbReference>
<keyword evidence="8" id="KW-1185">Reference proteome</keyword>
<dbReference type="Gene3D" id="3.10.50.30">
    <property type="entry name" value="Transcription elongation factor, GreA/GreB, C-terminal domain"/>
    <property type="match status" value="1"/>
</dbReference>
<dbReference type="InterPro" id="IPR036953">
    <property type="entry name" value="GreA/GreB_C_sf"/>
</dbReference>
<dbReference type="PANTHER" id="PTHR30437">
    <property type="entry name" value="TRANSCRIPTION ELONGATION FACTOR GREA"/>
    <property type="match status" value="1"/>
</dbReference>
<dbReference type="PROSITE" id="PS00829">
    <property type="entry name" value="GREAB_1"/>
    <property type="match status" value="1"/>
</dbReference>
<feature type="domain" description="Transcription elongation factor GreA/GreB N-terminal" evidence="6">
    <location>
        <begin position="6"/>
        <end position="74"/>
    </location>
</feature>
<keyword evidence="2 4" id="KW-0238">DNA-binding</keyword>
<dbReference type="InterPro" id="IPR006358">
    <property type="entry name" value="Tscrpt_elong_fac_GreB"/>
</dbReference>
<dbReference type="EMBL" id="CP119391">
    <property type="protein sequence ID" value="WNK21289.1"/>
    <property type="molecule type" value="Genomic_DNA"/>
</dbReference>
<organism evidence="7 8">
    <name type="scientific">Halomonas piscis</name>
    <dbReference type="NCBI Taxonomy" id="3031727"/>
    <lineage>
        <taxon>Bacteria</taxon>
        <taxon>Pseudomonadati</taxon>
        <taxon>Pseudomonadota</taxon>
        <taxon>Gammaproteobacteria</taxon>
        <taxon>Oceanospirillales</taxon>
        <taxon>Halomonadaceae</taxon>
        <taxon>Halomonas</taxon>
    </lineage>
</organism>
<dbReference type="InterPro" id="IPR023459">
    <property type="entry name" value="Tscrpt_elong_fac_GreA/B_fam"/>
</dbReference>
<dbReference type="InterPro" id="IPR022691">
    <property type="entry name" value="Tscrpt_elong_fac_GreA/B_N"/>
</dbReference>
<proteinExistence type="inferred from homology"/>
<evidence type="ECO:0000259" key="6">
    <source>
        <dbReference type="Pfam" id="PF03449"/>
    </source>
</evidence>
<dbReference type="NCBIfam" id="NF002506">
    <property type="entry name" value="PRK01885.1"/>
    <property type="match status" value="1"/>
</dbReference>
<evidence type="ECO:0000256" key="1">
    <source>
        <dbReference type="ARBA" id="ARBA00023015"/>
    </source>
</evidence>
<dbReference type="PANTHER" id="PTHR30437:SF6">
    <property type="entry name" value="TRANSCRIPTION ELONGATION FACTOR GREB"/>
    <property type="match status" value="1"/>
</dbReference>
<dbReference type="NCBIfam" id="TIGR01461">
    <property type="entry name" value="greB"/>
    <property type="match status" value="1"/>
</dbReference>
<dbReference type="InterPro" id="IPR018151">
    <property type="entry name" value="TF_GreA/GreB_CS"/>
</dbReference>
<dbReference type="RefSeq" id="WP_311885314.1">
    <property type="nucleotide sequence ID" value="NZ_CP119391.1"/>
</dbReference>
<dbReference type="Proteomes" id="UP001301869">
    <property type="component" value="Chromosome"/>
</dbReference>
<protein>
    <recommendedName>
        <fullName evidence="4">Transcription elongation factor GreB</fullName>
    </recommendedName>
    <alternativeName>
        <fullName evidence="4">Transcript cleavage factor GreB</fullName>
    </alternativeName>
</protein>
<dbReference type="GO" id="GO:0003746">
    <property type="term" value="F:translation elongation factor activity"/>
    <property type="evidence" value="ECO:0007669"/>
    <property type="project" value="UniProtKB-KW"/>
</dbReference>
<evidence type="ECO:0000256" key="2">
    <source>
        <dbReference type="ARBA" id="ARBA00023125"/>
    </source>
</evidence>
<dbReference type="InterPro" id="IPR036805">
    <property type="entry name" value="Tscrpt_elong_fac_GreA/B_N_sf"/>
</dbReference>
<feature type="domain" description="Transcription elongation factor GreA/GreB C-terminal" evidence="5">
    <location>
        <begin position="81"/>
        <end position="155"/>
    </location>
</feature>
<dbReference type="InterPro" id="IPR001437">
    <property type="entry name" value="Tscrpt_elong_fac_GreA/B_C"/>
</dbReference>
<dbReference type="PIRSF" id="PIRSF006092">
    <property type="entry name" value="GreA_GreB"/>
    <property type="match status" value="1"/>
</dbReference>
<dbReference type="HAMAP" id="MF_00930">
    <property type="entry name" value="GreB"/>
    <property type="match status" value="1"/>
</dbReference>
<gene>
    <name evidence="4 7" type="primary">greB</name>
    <name evidence="7" type="ORF">P1P91_06345</name>
</gene>
<dbReference type="Gene3D" id="1.10.287.180">
    <property type="entry name" value="Transcription elongation factor, GreA/GreB, N-terminal domain"/>
    <property type="match status" value="1"/>
</dbReference>
<keyword evidence="3 4" id="KW-0804">Transcription</keyword>
<name>A0ABY9Z4H4_9GAMM</name>
<evidence type="ECO:0000313" key="7">
    <source>
        <dbReference type="EMBL" id="WNK21289.1"/>
    </source>
</evidence>
<evidence type="ECO:0000259" key="5">
    <source>
        <dbReference type="Pfam" id="PF01272"/>
    </source>
</evidence>
<comment type="function">
    <text evidence="4">Necessary for efficient RNA polymerase transcription elongation past template-encoded arresting sites. The arresting sites in DNA have the property of trapping a certain fraction of elongating RNA polymerases that pass through, resulting in locked ternary complexes. Cleavage of the nascent transcript by cleavage factors such as GreA or GreB allows the resumption of elongation from the new 3'terminus. GreB releases sequences of up to 9 nucleotides in length.</text>
</comment>
<dbReference type="SUPFAM" id="SSF54534">
    <property type="entry name" value="FKBP-like"/>
    <property type="match status" value="1"/>
</dbReference>
<dbReference type="HAMAP" id="MF_00105">
    <property type="entry name" value="GreA_GreB"/>
    <property type="match status" value="1"/>
</dbReference>
<evidence type="ECO:0000313" key="8">
    <source>
        <dbReference type="Proteomes" id="UP001301869"/>
    </source>
</evidence>